<comment type="caution">
    <text evidence="6">The sequence shown here is derived from an EMBL/GenBank/DDBJ whole genome shotgun (WGS) entry which is preliminary data.</text>
</comment>
<dbReference type="InterPro" id="IPR029063">
    <property type="entry name" value="SAM-dependent_MTases_sf"/>
</dbReference>
<dbReference type="InterPro" id="IPR013216">
    <property type="entry name" value="Methyltransf_11"/>
</dbReference>
<dbReference type="EMBL" id="JARBJD010000127">
    <property type="protein sequence ID" value="KAK2950922.1"/>
    <property type="molecule type" value="Genomic_DNA"/>
</dbReference>
<protein>
    <submittedName>
        <fullName evidence="6">Kinase domain protein</fullName>
    </submittedName>
</protein>
<keyword evidence="2" id="KW-0489">Methyltransferase</keyword>
<comment type="similarity">
    <text evidence="1">Belongs to the methyltransferase superfamily.</text>
</comment>
<evidence type="ECO:0000256" key="2">
    <source>
        <dbReference type="ARBA" id="ARBA00022603"/>
    </source>
</evidence>
<keyword evidence="7" id="KW-1185">Reference proteome</keyword>
<reference evidence="6 7" key="1">
    <citation type="journal article" date="2022" name="bioRxiv">
        <title>Genomics of Preaxostyla Flagellates Illuminates Evolutionary Transitions and the Path Towards Mitochondrial Loss.</title>
        <authorList>
            <person name="Novak L.V.F."/>
            <person name="Treitli S.C."/>
            <person name="Pyrih J."/>
            <person name="Halakuc P."/>
            <person name="Pipaliya S.V."/>
            <person name="Vacek V."/>
            <person name="Brzon O."/>
            <person name="Soukal P."/>
            <person name="Eme L."/>
            <person name="Dacks J.B."/>
            <person name="Karnkowska A."/>
            <person name="Elias M."/>
            <person name="Hampl V."/>
        </authorList>
    </citation>
    <scope>NUCLEOTIDE SEQUENCE [LARGE SCALE GENOMIC DNA]</scope>
    <source>
        <strain evidence="6">NAU3</strain>
        <tissue evidence="6">Gut</tissue>
    </source>
</reference>
<evidence type="ECO:0000259" key="5">
    <source>
        <dbReference type="Pfam" id="PF08241"/>
    </source>
</evidence>
<gene>
    <name evidence="6" type="ORF">BLNAU_14112</name>
</gene>
<keyword evidence="6" id="KW-0418">Kinase</keyword>
<keyword evidence="3" id="KW-0808">Transferase</keyword>
<evidence type="ECO:0000256" key="3">
    <source>
        <dbReference type="ARBA" id="ARBA00022679"/>
    </source>
</evidence>
<dbReference type="GO" id="GO:0016301">
    <property type="term" value="F:kinase activity"/>
    <property type="evidence" value="ECO:0007669"/>
    <property type="project" value="UniProtKB-KW"/>
</dbReference>
<evidence type="ECO:0000256" key="4">
    <source>
        <dbReference type="SAM" id="MobiDB-lite"/>
    </source>
</evidence>
<accession>A0ABQ9XJY9</accession>
<evidence type="ECO:0000256" key="1">
    <source>
        <dbReference type="ARBA" id="ARBA00008361"/>
    </source>
</evidence>
<dbReference type="Pfam" id="PF08241">
    <property type="entry name" value="Methyltransf_11"/>
    <property type="match status" value="1"/>
</dbReference>
<feature type="compositionally biased region" description="Acidic residues" evidence="4">
    <location>
        <begin position="204"/>
        <end position="242"/>
    </location>
</feature>
<evidence type="ECO:0000313" key="6">
    <source>
        <dbReference type="EMBL" id="KAK2950922.1"/>
    </source>
</evidence>
<sequence>MAASGYGKAEYWEERYKTDKERFDFYVDYTSLQPFLNSILNEESKILYIGCGNSLLPDQLYDAGFKNLTCIDTSSTVIEDMQTENSTSRPEIKYQVENALSMSFDSNMFDLVIDKGTCDAVLCGDKAFKNMRLLCSEVSRVLTETGCFISVSHSDEKYRRLHFTAREEYGWTFVTQSLTKPGSKQKYHLYVMQKKAKEEAQQPQEEEAEGEKEEKEEGDQPEGEGEPVEETAETEEEQPPQE</sequence>
<feature type="domain" description="Methyltransferase type 11" evidence="5">
    <location>
        <begin position="47"/>
        <end position="149"/>
    </location>
</feature>
<evidence type="ECO:0000313" key="7">
    <source>
        <dbReference type="Proteomes" id="UP001281761"/>
    </source>
</evidence>
<dbReference type="InterPro" id="IPR051419">
    <property type="entry name" value="Lys/N-term_MeTrsfase_sf"/>
</dbReference>
<organism evidence="6 7">
    <name type="scientific">Blattamonas nauphoetae</name>
    <dbReference type="NCBI Taxonomy" id="2049346"/>
    <lineage>
        <taxon>Eukaryota</taxon>
        <taxon>Metamonada</taxon>
        <taxon>Preaxostyla</taxon>
        <taxon>Oxymonadida</taxon>
        <taxon>Blattamonas</taxon>
    </lineage>
</organism>
<name>A0ABQ9XJY9_9EUKA</name>
<dbReference type="PANTHER" id="PTHR12176">
    <property type="entry name" value="SAM-DEPENDENT METHYLTRANSFERASE SUPERFAMILY PROTEIN"/>
    <property type="match status" value="1"/>
</dbReference>
<dbReference type="Gene3D" id="3.40.50.150">
    <property type="entry name" value="Vaccinia Virus protein VP39"/>
    <property type="match status" value="1"/>
</dbReference>
<dbReference type="SUPFAM" id="SSF53335">
    <property type="entry name" value="S-adenosyl-L-methionine-dependent methyltransferases"/>
    <property type="match status" value="1"/>
</dbReference>
<dbReference type="Proteomes" id="UP001281761">
    <property type="component" value="Unassembled WGS sequence"/>
</dbReference>
<proteinExistence type="inferred from homology"/>
<feature type="region of interest" description="Disordered" evidence="4">
    <location>
        <begin position="194"/>
        <end position="242"/>
    </location>
</feature>